<dbReference type="EMBL" id="JAUJFL010000008">
    <property type="protein sequence ID" value="KAK2598640.1"/>
    <property type="molecule type" value="Genomic_DNA"/>
</dbReference>
<feature type="compositionally biased region" description="Basic and acidic residues" evidence="1">
    <location>
        <begin position="1"/>
        <end position="14"/>
    </location>
</feature>
<comment type="caution">
    <text evidence="2">The sequence shown here is derived from an EMBL/GenBank/DDBJ whole genome shotgun (WGS) entry which is preliminary data.</text>
</comment>
<evidence type="ECO:0000256" key="1">
    <source>
        <dbReference type="SAM" id="MobiDB-lite"/>
    </source>
</evidence>
<evidence type="ECO:0000313" key="2">
    <source>
        <dbReference type="EMBL" id="KAK2598640.1"/>
    </source>
</evidence>
<feature type="compositionally biased region" description="Gly residues" evidence="1">
    <location>
        <begin position="122"/>
        <end position="133"/>
    </location>
</feature>
<sequence>MEKMKAGGVRHDDEGPVNITLFDRGDDEGPNLQCDPGDDGSKAVTCRETPFGDCCQGEERNELIDSASNNQAEGWKSFAIYSGNDRSPCNTFARSTSSSDIKCLDGGEQGWTISGAAVEGSTGDGDGDNGGGNDAAVEENRGGNKPKKRARRANLYSFLLRETMYHIEINSSLGETYRNLATKAEQREFMIEHGKAEPYNRGSRLWAAR</sequence>
<feature type="region of interest" description="Disordered" evidence="1">
    <location>
        <begin position="1"/>
        <end position="38"/>
    </location>
</feature>
<name>A0AAD9S3X3_PHOAM</name>
<proteinExistence type="predicted"/>
<reference evidence="2" key="1">
    <citation type="submission" date="2023-06" db="EMBL/GenBank/DDBJ databases">
        <authorList>
            <person name="Noh H."/>
        </authorList>
    </citation>
    <scope>NUCLEOTIDE SEQUENCE</scope>
    <source>
        <strain evidence="2">DUCC20226</strain>
    </source>
</reference>
<dbReference type="Proteomes" id="UP001265746">
    <property type="component" value="Unassembled WGS sequence"/>
</dbReference>
<protein>
    <submittedName>
        <fullName evidence="2">Uncharacterized protein</fullName>
    </submittedName>
</protein>
<accession>A0AAD9S3X3</accession>
<feature type="region of interest" description="Disordered" evidence="1">
    <location>
        <begin position="114"/>
        <end position="148"/>
    </location>
</feature>
<evidence type="ECO:0000313" key="3">
    <source>
        <dbReference type="Proteomes" id="UP001265746"/>
    </source>
</evidence>
<dbReference type="AlphaFoldDB" id="A0AAD9S3X3"/>
<organism evidence="2 3">
    <name type="scientific">Phomopsis amygdali</name>
    <name type="common">Fusicoccum amygdali</name>
    <dbReference type="NCBI Taxonomy" id="1214568"/>
    <lineage>
        <taxon>Eukaryota</taxon>
        <taxon>Fungi</taxon>
        <taxon>Dikarya</taxon>
        <taxon>Ascomycota</taxon>
        <taxon>Pezizomycotina</taxon>
        <taxon>Sordariomycetes</taxon>
        <taxon>Sordariomycetidae</taxon>
        <taxon>Diaporthales</taxon>
        <taxon>Diaporthaceae</taxon>
        <taxon>Diaporthe</taxon>
    </lineage>
</organism>
<keyword evidence="3" id="KW-1185">Reference proteome</keyword>
<gene>
    <name evidence="2" type="ORF">N8I77_012035</name>
</gene>